<dbReference type="Proteomes" id="UP000694924">
    <property type="component" value="Unplaced"/>
</dbReference>
<feature type="transmembrane region" description="Helical" evidence="2">
    <location>
        <begin position="12"/>
        <end position="29"/>
    </location>
</feature>
<dbReference type="GeneID" id="107068560"/>
<evidence type="ECO:0000256" key="1">
    <source>
        <dbReference type="ARBA" id="ARBA00022729"/>
    </source>
</evidence>
<proteinExistence type="predicted"/>
<protein>
    <submittedName>
        <fullName evidence="5">Uncharacterized protein LOC107068560</fullName>
    </submittedName>
</protein>
<evidence type="ECO:0000313" key="4">
    <source>
        <dbReference type="Proteomes" id="UP000694924"/>
    </source>
</evidence>
<organism evidence="4 5">
    <name type="scientific">Polistes dominula</name>
    <name type="common">European paper wasp</name>
    <name type="synonym">Vespa dominula</name>
    <dbReference type="NCBI Taxonomy" id="743375"/>
    <lineage>
        <taxon>Eukaryota</taxon>
        <taxon>Metazoa</taxon>
        <taxon>Ecdysozoa</taxon>
        <taxon>Arthropoda</taxon>
        <taxon>Hexapoda</taxon>
        <taxon>Insecta</taxon>
        <taxon>Pterygota</taxon>
        <taxon>Neoptera</taxon>
        <taxon>Endopterygota</taxon>
        <taxon>Hymenoptera</taxon>
        <taxon>Apocrita</taxon>
        <taxon>Aculeata</taxon>
        <taxon>Vespoidea</taxon>
        <taxon>Vespidae</taxon>
        <taxon>Polistinae</taxon>
        <taxon>Polistini</taxon>
        <taxon>Polistes</taxon>
    </lineage>
</organism>
<accession>A0ABM1IK30</accession>
<keyword evidence="1" id="KW-0732">Signal</keyword>
<evidence type="ECO:0000256" key="2">
    <source>
        <dbReference type="SAM" id="Phobius"/>
    </source>
</evidence>
<keyword evidence="2" id="KW-0472">Membrane</keyword>
<evidence type="ECO:0000259" key="3">
    <source>
        <dbReference type="Pfam" id="PF01064"/>
    </source>
</evidence>
<dbReference type="InterPro" id="IPR000472">
    <property type="entry name" value="Activin_recp"/>
</dbReference>
<gene>
    <name evidence="5" type="primary">LOC107068560</name>
</gene>
<sequence>MFLTSINSGKFLIVIVIIINIYIITSVEGRKCVCTSKDCKEAGENTCETKYFCYTELIPISDNRKIGENTTTRGCTQSPTPLLCETKSWITRSKLSPSLSSLSSSSFDNRYNNKENDTIENNRLLSSTIPWIRMSWPRLKCCDSQDYCNADYLGDVSKYLQEIEKDKNKLNKIDKEEFFIKKMNYQNNITYQNQNTNIPANNNPQLSNRIDFHNQIQSIDSYGRSTNNSSSRERIISLNSDSFSITVNESSNIDDDTFQHQIRPLHIAAVVLAISALVSVFAACYVITRLLKSDAYIIGNTE</sequence>
<feature type="transmembrane region" description="Helical" evidence="2">
    <location>
        <begin position="265"/>
        <end position="287"/>
    </location>
</feature>
<keyword evidence="2" id="KW-0812">Transmembrane</keyword>
<feature type="domain" description="Activin types I and II receptor" evidence="3">
    <location>
        <begin position="31"/>
        <end position="151"/>
    </location>
</feature>
<keyword evidence="4" id="KW-1185">Reference proteome</keyword>
<keyword evidence="2" id="KW-1133">Transmembrane helix</keyword>
<reference evidence="5" key="1">
    <citation type="submission" date="2025-08" db="UniProtKB">
        <authorList>
            <consortium name="RefSeq"/>
        </authorList>
    </citation>
    <scope>IDENTIFICATION</scope>
    <source>
        <tissue evidence="5">Whole body</tissue>
    </source>
</reference>
<dbReference type="RefSeq" id="XP_015180567.1">
    <property type="nucleotide sequence ID" value="XM_015325081.1"/>
</dbReference>
<dbReference type="Pfam" id="PF01064">
    <property type="entry name" value="Activin_recp"/>
    <property type="match status" value="1"/>
</dbReference>
<name>A0ABM1IK30_POLDO</name>
<evidence type="ECO:0000313" key="5">
    <source>
        <dbReference type="RefSeq" id="XP_015180567.1"/>
    </source>
</evidence>